<dbReference type="SUPFAM" id="SSF53448">
    <property type="entry name" value="Nucleotide-diphospho-sugar transferases"/>
    <property type="match status" value="1"/>
</dbReference>
<keyword evidence="1" id="KW-0812">Transmembrane</keyword>
<feature type="transmembrane region" description="Helical" evidence="1">
    <location>
        <begin position="250"/>
        <end position="269"/>
    </location>
</feature>
<evidence type="ECO:0000259" key="2">
    <source>
        <dbReference type="Pfam" id="PF00535"/>
    </source>
</evidence>
<organism evidence="3 4">
    <name type="scientific">Novosphingobium kalidii</name>
    <dbReference type="NCBI Taxonomy" id="3230299"/>
    <lineage>
        <taxon>Bacteria</taxon>
        <taxon>Pseudomonadati</taxon>
        <taxon>Pseudomonadota</taxon>
        <taxon>Alphaproteobacteria</taxon>
        <taxon>Sphingomonadales</taxon>
        <taxon>Sphingomonadaceae</taxon>
        <taxon>Novosphingobium</taxon>
    </lineage>
</organism>
<evidence type="ECO:0000313" key="3">
    <source>
        <dbReference type="EMBL" id="MET1756863.1"/>
    </source>
</evidence>
<sequence>MIVGIPTYKRPVGLARLLDGLAKLETQHSIEIVVAENDCERQTGEAVCQQRIAEGYLHPISVVMVDPRGISEARNALVQWALVRTDATFLAMIDDDEVPSSAWLDQLISVHARFDADVVGGPVQRVFDAKQMPDHLRRFNQTKTKSDRDGLIKSIESTGNICFRLSFLTANKEERFDSAFSMTGGGDRDFLQRLKRRGAKFAWAADALVFETFPESRCTEAWSRQRAFRVGNSEMLAGLKNRPPNFMIKHAVQILISVAYLGLAHSFLLPSKYHRFASRQAVMRSRGKIAALRGRRFSEYHISHGT</sequence>
<dbReference type="CDD" id="cd00761">
    <property type="entry name" value="Glyco_tranf_GTA_type"/>
    <property type="match status" value="1"/>
</dbReference>
<dbReference type="Pfam" id="PF00535">
    <property type="entry name" value="Glycos_transf_2"/>
    <property type="match status" value="1"/>
</dbReference>
<comment type="caution">
    <text evidence="3">The sequence shown here is derived from an EMBL/GenBank/DDBJ whole genome shotgun (WGS) entry which is preliminary data.</text>
</comment>
<dbReference type="Gene3D" id="3.90.550.10">
    <property type="entry name" value="Spore Coat Polysaccharide Biosynthesis Protein SpsA, Chain A"/>
    <property type="match status" value="1"/>
</dbReference>
<proteinExistence type="predicted"/>
<keyword evidence="1" id="KW-1133">Transmembrane helix</keyword>
<accession>A0ABV2D4R4</accession>
<dbReference type="PANTHER" id="PTHR43685">
    <property type="entry name" value="GLYCOSYLTRANSFERASE"/>
    <property type="match status" value="1"/>
</dbReference>
<evidence type="ECO:0000256" key="1">
    <source>
        <dbReference type="SAM" id="Phobius"/>
    </source>
</evidence>
<dbReference type="InterPro" id="IPR001173">
    <property type="entry name" value="Glyco_trans_2-like"/>
</dbReference>
<reference evidence="3 4" key="1">
    <citation type="submission" date="2024-07" db="EMBL/GenBank/DDBJ databases">
        <title>Novosphingobium kalidii RD2P27.</title>
        <authorList>
            <person name="Sun J.-Q."/>
        </authorList>
    </citation>
    <scope>NUCLEOTIDE SEQUENCE [LARGE SCALE GENOMIC DNA]</scope>
    <source>
        <strain evidence="3 4">RD2P27</strain>
    </source>
</reference>
<dbReference type="Proteomes" id="UP001548713">
    <property type="component" value="Unassembled WGS sequence"/>
</dbReference>
<dbReference type="RefSeq" id="WP_353985356.1">
    <property type="nucleotide sequence ID" value="NZ_JBEWLY010000024.1"/>
</dbReference>
<feature type="domain" description="Glycosyltransferase 2-like" evidence="2">
    <location>
        <begin position="3"/>
        <end position="161"/>
    </location>
</feature>
<dbReference type="PANTHER" id="PTHR43685:SF11">
    <property type="entry name" value="GLYCOSYLTRANSFERASE TAGX-RELATED"/>
    <property type="match status" value="1"/>
</dbReference>
<keyword evidence="4" id="KW-1185">Reference proteome</keyword>
<gene>
    <name evidence="3" type="ORF">ABVV53_15565</name>
</gene>
<evidence type="ECO:0000313" key="4">
    <source>
        <dbReference type="Proteomes" id="UP001548713"/>
    </source>
</evidence>
<dbReference type="InterPro" id="IPR029044">
    <property type="entry name" value="Nucleotide-diphossugar_trans"/>
</dbReference>
<dbReference type="InterPro" id="IPR050834">
    <property type="entry name" value="Glycosyltransf_2"/>
</dbReference>
<name>A0ABV2D4R4_9SPHN</name>
<keyword evidence="1" id="KW-0472">Membrane</keyword>
<dbReference type="EMBL" id="JBEWLY010000024">
    <property type="protein sequence ID" value="MET1756863.1"/>
    <property type="molecule type" value="Genomic_DNA"/>
</dbReference>
<protein>
    <submittedName>
        <fullName evidence="3">Glycosyltransferase family 2 protein</fullName>
    </submittedName>
</protein>